<name>A0ABW2RLU1_9BACL</name>
<protein>
    <submittedName>
        <fullName evidence="2">Molybdopterin-guanine dinucleotide biosynthesis protein B</fullName>
    </submittedName>
</protein>
<reference evidence="3" key="1">
    <citation type="journal article" date="2019" name="Int. J. Syst. Evol. Microbiol.">
        <title>The Global Catalogue of Microorganisms (GCM) 10K type strain sequencing project: providing services to taxonomists for standard genome sequencing and annotation.</title>
        <authorList>
            <consortium name="The Broad Institute Genomics Platform"/>
            <consortium name="The Broad Institute Genome Sequencing Center for Infectious Disease"/>
            <person name="Wu L."/>
            <person name="Ma J."/>
        </authorList>
    </citation>
    <scope>NUCLEOTIDE SEQUENCE [LARGE SCALE GENOMIC DNA]</scope>
    <source>
        <strain evidence="3">CGMCC 1.12942</strain>
    </source>
</reference>
<dbReference type="NCBIfam" id="TIGR00176">
    <property type="entry name" value="mobB"/>
    <property type="match status" value="1"/>
</dbReference>
<evidence type="ECO:0000313" key="2">
    <source>
        <dbReference type="EMBL" id="MFC7442009.1"/>
    </source>
</evidence>
<feature type="domain" description="Molybdopterin-guanine dinucleotide biosynthesis protein B (MobB)" evidence="1">
    <location>
        <begin position="8"/>
        <end position="135"/>
    </location>
</feature>
<dbReference type="Pfam" id="PF03205">
    <property type="entry name" value="MobB"/>
    <property type="match status" value="1"/>
</dbReference>
<gene>
    <name evidence="2" type="primary">mobB</name>
    <name evidence="2" type="ORF">ACFQNG_12990</name>
</gene>
<proteinExistence type="predicted"/>
<dbReference type="PANTHER" id="PTHR40072:SF1">
    <property type="entry name" value="MOLYBDOPTERIN-GUANINE DINUCLEOTIDE BIOSYNTHESIS ADAPTER PROTEIN"/>
    <property type="match status" value="1"/>
</dbReference>
<comment type="caution">
    <text evidence="2">The sequence shown here is derived from an EMBL/GenBank/DDBJ whole genome shotgun (WGS) entry which is preliminary data.</text>
</comment>
<dbReference type="Proteomes" id="UP001596500">
    <property type="component" value="Unassembled WGS sequence"/>
</dbReference>
<dbReference type="RefSeq" id="WP_379865602.1">
    <property type="nucleotide sequence ID" value="NZ_JBHTBW010000044.1"/>
</dbReference>
<organism evidence="2 3">
    <name type="scientific">Laceyella putida</name>
    <dbReference type="NCBI Taxonomy" id="110101"/>
    <lineage>
        <taxon>Bacteria</taxon>
        <taxon>Bacillati</taxon>
        <taxon>Bacillota</taxon>
        <taxon>Bacilli</taxon>
        <taxon>Bacillales</taxon>
        <taxon>Thermoactinomycetaceae</taxon>
        <taxon>Laceyella</taxon>
    </lineage>
</organism>
<sequence length="167" mass="18837">MTRVSPPILQVVGYKNSGKTTLLCQLIHYAAKRGIRVGTVKHDGHDYEIDHRGTDTWRHRTAGAEVVAITSRTQTTLMKREPMSLPRIISHMTEMDLILVEGFKQAPFPKVVCLRREQDASLLDSLSHVIAIVTWFPFTHPTIPTRSIHDDPAELARTLYLMIGVEA</sequence>
<evidence type="ECO:0000259" key="1">
    <source>
        <dbReference type="Pfam" id="PF03205"/>
    </source>
</evidence>
<evidence type="ECO:0000313" key="3">
    <source>
        <dbReference type="Proteomes" id="UP001596500"/>
    </source>
</evidence>
<accession>A0ABW2RLU1</accession>
<dbReference type="SUPFAM" id="SSF52540">
    <property type="entry name" value="P-loop containing nucleoside triphosphate hydrolases"/>
    <property type="match status" value="1"/>
</dbReference>
<dbReference type="CDD" id="cd03116">
    <property type="entry name" value="MobB"/>
    <property type="match status" value="1"/>
</dbReference>
<dbReference type="InterPro" id="IPR004435">
    <property type="entry name" value="MobB_dom"/>
</dbReference>
<dbReference type="InterPro" id="IPR052539">
    <property type="entry name" value="MGD_biosynthesis_adapter"/>
</dbReference>
<keyword evidence="3" id="KW-1185">Reference proteome</keyword>
<dbReference type="EMBL" id="JBHTBW010000044">
    <property type="protein sequence ID" value="MFC7442009.1"/>
    <property type="molecule type" value="Genomic_DNA"/>
</dbReference>
<dbReference type="PANTHER" id="PTHR40072">
    <property type="entry name" value="MOLYBDOPTERIN-GUANINE DINUCLEOTIDE BIOSYNTHESIS ADAPTER PROTEIN-RELATED"/>
    <property type="match status" value="1"/>
</dbReference>
<dbReference type="InterPro" id="IPR027417">
    <property type="entry name" value="P-loop_NTPase"/>
</dbReference>
<dbReference type="Gene3D" id="3.40.50.300">
    <property type="entry name" value="P-loop containing nucleotide triphosphate hydrolases"/>
    <property type="match status" value="1"/>
</dbReference>